<organism evidence="2 3">
    <name type="scientific">Nocardia macrotermitis</name>
    <dbReference type="NCBI Taxonomy" id="2585198"/>
    <lineage>
        <taxon>Bacteria</taxon>
        <taxon>Bacillati</taxon>
        <taxon>Actinomycetota</taxon>
        <taxon>Actinomycetes</taxon>
        <taxon>Mycobacteriales</taxon>
        <taxon>Nocardiaceae</taxon>
        <taxon>Nocardia</taxon>
    </lineage>
</organism>
<evidence type="ECO:0000256" key="1">
    <source>
        <dbReference type="SAM" id="MobiDB-lite"/>
    </source>
</evidence>
<gene>
    <name evidence="2" type="ORF">NRB20_70200</name>
</gene>
<reference evidence="2 3" key="1">
    <citation type="submission" date="2019-10" db="EMBL/GenBank/DDBJ databases">
        <title>Nocardia macrotermitis sp. nov. and Nocardia aurantia sp. nov., isolated from the gut of fungus growing-termite Macrotermes natalensis.</title>
        <authorList>
            <person name="Benndorf R."/>
            <person name="Schwitalla J."/>
            <person name="Martin K."/>
            <person name="De Beer W."/>
            <person name="Kaster A.-K."/>
            <person name="Vollmers J."/>
            <person name="Poulsen M."/>
            <person name="Beemelmanns C."/>
        </authorList>
    </citation>
    <scope>NUCLEOTIDE SEQUENCE [LARGE SCALE GENOMIC DNA]</scope>
    <source>
        <strain evidence="2 3">RB20</strain>
    </source>
</reference>
<feature type="region of interest" description="Disordered" evidence="1">
    <location>
        <begin position="296"/>
        <end position="318"/>
    </location>
</feature>
<accession>A0A7K0DDU7</accession>
<proteinExistence type="predicted"/>
<protein>
    <submittedName>
        <fullName evidence="2">Uncharacterized protein</fullName>
    </submittedName>
</protein>
<sequence length="442" mass="43757">MVWGFAAAGGCVVGAGGAAAGACVAEGFCARWGCCVVWGFAAAGGCVVGAGGAAAGACAAEGCCARWGCCVVWGFAAAGGCVVGAGGAAAGACAAEGCCARWGCCVVWGLAAAGGCVVGAGGAAAGACVAEGCCARWGCCVVWGCALGVDCAVAVGCVAEGAWAAAGFRARGYCGAAGGGAVGNGSAMVGACVTVGGCAAGEGSVTPGWVGRGCEGWWPGNIGRMPCGLGWEDGWGVCGFGGGEPASEGGGPKGGGPATAIWARFWAPASWASSWSTRNCCNASSVATPMPITTVTSSSNCPARSRARSDQRRGPAWRPEGAAVITARILASAGRLVVRWATVSHTRRVGCAQNSPSRAAVPIRTCRNSWDPVIGPAETLRSSRRAVDAASCSVRPPRTCRERHGPWCPRSHRAALSRAGSWWPRRGLGCGTSRRRPGRRRG</sequence>
<evidence type="ECO:0000313" key="2">
    <source>
        <dbReference type="EMBL" id="MQY23887.1"/>
    </source>
</evidence>
<name>A0A7K0DDU7_9NOCA</name>
<keyword evidence="3" id="KW-1185">Reference proteome</keyword>
<dbReference type="AlphaFoldDB" id="A0A7K0DDU7"/>
<dbReference type="EMBL" id="WEGK01000024">
    <property type="protein sequence ID" value="MQY23887.1"/>
    <property type="molecule type" value="Genomic_DNA"/>
</dbReference>
<evidence type="ECO:0000313" key="3">
    <source>
        <dbReference type="Proteomes" id="UP000438448"/>
    </source>
</evidence>
<dbReference type="Proteomes" id="UP000438448">
    <property type="component" value="Unassembled WGS sequence"/>
</dbReference>
<comment type="caution">
    <text evidence="2">The sequence shown here is derived from an EMBL/GenBank/DDBJ whole genome shotgun (WGS) entry which is preliminary data.</text>
</comment>